<dbReference type="FunFam" id="3.40.50.880:FF:000030">
    <property type="entry name" value="Gamma-glutamyl-gamma-aminobutyrate hydrolase PuuD"/>
    <property type="match status" value="1"/>
</dbReference>
<dbReference type="OrthoDB" id="9813383at2"/>
<sequence>MQTRPVIGISSSIEKHNQIPSVHVFEKFVRAVTDGGGLPIVIPIGTEDMAASWISICDGLVLSSGEDIDPSSFNANPSTKIQKTNGKRDKIEIALIHEAIKQQKPILGICRGITMLNAALGGTVIQDVATEITNAINHFQQAERPDPTHEIKLDANSRLHEIFQRSKLCVNSIHHQSIDKLALSLKTVAIAPDGVIEAVESKDGSLIWGIQWHPEEMAVEDPSMALLFKEFVSECKRV</sequence>
<dbReference type="PANTHER" id="PTHR43235:SF1">
    <property type="entry name" value="GLUTAMINE AMIDOTRANSFERASE PB2B2.05-RELATED"/>
    <property type="match status" value="1"/>
</dbReference>
<dbReference type="GO" id="GO:0005829">
    <property type="term" value="C:cytosol"/>
    <property type="evidence" value="ECO:0007669"/>
    <property type="project" value="TreeGrafter"/>
</dbReference>
<keyword evidence="1" id="KW-0378">Hydrolase</keyword>
<dbReference type="CDD" id="cd01745">
    <property type="entry name" value="GATase1_2"/>
    <property type="match status" value="1"/>
</dbReference>
<dbReference type="InterPro" id="IPR029062">
    <property type="entry name" value="Class_I_gatase-like"/>
</dbReference>
<dbReference type="EMBL" id="LQXD01000035">
    <property type="protein sequence ID" value="OIJ22697.1"/>
    <property type="molecule type" value="Genomic_DNA"/>
</dbReference>
<dbReference type="InterPro" id="IPR044668">
    <property type="entry name" value="PuuD-like"/>
</dbReference>
<dbReference type="Gene3D" id="3.40.50.880">
    <property type="match status" value="1"/>
</dbReference>
<dbReference type="InterPro" id="IPR011697">
    <property type="entry name" value="Peptidase_C26"/>
</dbReference>
<evidence type="ECO:0000313" key="1">
    <source>
        <dbReference type="EMBL" id="OIJ22697.1"/>
    </source>
</evidence>
<dbReference type="PROSITE" id="PS51273">
    <property type="entry name" value="GATASE_TYPE_1"/>
    <property type="match status" value="1"/>
</dbReference>
<reference evidence="2 3" key="3">
    <citation type="journal article" date="2019" name="Int. J. Syst. Evol. Microbiol.">
        <title>Anaerobacillus isosaccharinicus sp. nov., an alkaliphilic bacterium which degrades isosaccharinic acid.</title>
        <authorList>
            <person name="Bassil N.M."/>
            <person name="Lloyd J.R."/>
        </authorList>
    </citation>
    <scope>NUCLEOTIDE SEQUENCE [LARGE SCALE GENOMIC DNA]</scope>
    <source>
        <strain evidence="2 3">NB2006</strain>
    </source>
</reference>
<dbReference type="Pfam" id="PF07722">
    <property type="entry name" value="Peptidase_C26"/>
    <property type="match status" value="1"/>
</dbReference>
<accession>A0A1S2MFP4</accession>
<keyword evidence="3" id="KW-1185">Reference proteome</keyword>
<dbReference type="EMBL" id="CP063356">
    <property type="protein sequence ID" value="QOY35087.1"/>
    <property type="molecule type" value="Genomic_DNA"/>
</dbReference>
<dbReference type="PANTHER" id="PTHR43235">
    <property type="entry name" value="GLUTAMINE AMIDOTRANSFERASE PB2B2.05-RELATED"/>
    <property type="match status" value="1"/>
</dbReference>
<gene>
    <name evidence="2" type="ORF">AWH56_020655</name>
    <name evidence="1" type="ORF">AWH56_05050</name>
</gene>
<dbReference type="GO" id="GO:0006598">
    <property type="term" value="P:polyamine catabolic process"/>
    <property type="evidence" value="ECO:0007669"/>
    <property type="project" value="TreeGrafter"/>
</dbReference>
<dbReference type="Proteomes" id="UP000180175">
    <property type="component" value="Chromosome"/>
</dbReference>
<protein>
    <submittedName>
        <fullName evidence="1 2">Gamma-glutamyl-gamma-aminobutyrate hydrolase</fullName>
    </submittedName>
</protein>
<reference evidence="1 3" key="1">
    <citation type="submission" date="2016-10" db="EMBL/GenBank/DDBJ databases">
        <title>Draft genome sequences of four alkaliphilic bacteria belonging to the Anaerobacillus genus.</title>
        <authorList>
            <person name="Bassil N.M."/>
            <person name="Lloyd J.R."/>
        </authorList>
    </citation>
    <scope>NUCLEOTIDE SEQUENCE [LARGE SCALE GENOMIC DNA]</scope>
    <source>
        <strain evidence="1 3">NB2006</strain>
    </source>
</reference>
<organism evidence="1 3">
    <name type="scientific">Anaerobacillus isosaccharinicus</name>
    <dbReference type="NCBI Taxonomy" id="1532552"/>
    <lineage>
        <taxon>Bacteria</taxon>
        <taxon>Bacillati</taxon>
        <taxon>Bacillota</taxon>
        <taxon>Bacilli</taxon>
        <taxon>Bacillales</taxon>
        <taxon>Bacillaceae</taxon>
        <taxon>Anaerobacillus</taxon>
    </lineage>
</organism>
<reference evidence="2" key="4">
    <citation type="submission" date="2020-10" db="EMBL/GenBank/DDBJ databases">
        <authorList>
            <person name="Bassil N.M."/>
            <person name="Lloyd J.R."/>
        </authorList>
    </citation>
    <scope>NUCLEOTIDE SEQUENCE</scope>
    <source>
        <strain evidence="2">NB2006</strain>
    </source>
</reference>
<evidence type="ECO:0000313" key="3">
    <source>
        <dbReference type="Proteomes" id="UP000180175"/>
    </source>
</evidence>
<name>A0A1S2MFP4_9BACI</name>
<dbReference type="SUPFAM" id="SSF52317">
    <property type="entry name" value="Class I glutamine amidotransferase-like"/>
    <property type="match status" value="1"/>
</dbReference>
<dbReference type="GO" id="GO:0033969">
    <property type="term" value="F:gamma-glutamyl-gamma-aminobutyrate hydrolase activity"/>
    <property type="evidence" value="ECO:0007669"/>
    <property type="project" value="TreeGrafter"/>
</dbReference>
<proteinExistence type="predicted"/>
<reference evidence="2 3" key="2">
    <citation type="journal article" date="2017" name="Genome Announc.">
        <title>Draft Genome Sequences of Four Alkaliphilic Bacteria Belonging to the Anaerobacillus Genus.</title>
        <authorList>
            <person name="Bassil N.M."/>
            <person name="Lloyd J.R."/>
        </authorList>
    </citation>
    <scope>NUCLEOTIDE SEQUENCE [LARGE SCALE GENOMIC DNA]</scope>
    <source>
        <strain evidence="2 3">NB2006</strain>
    </source>
</reference>
<evidence type="ECO:0000313" key="2">
    <source>
        <dbReference type="EMBL" id="QOY35087.1"/>
    </source>
</evidence>
<dbReference type="KEGG" id="aia:AWH56_020655"/>
<dbReference type="AlphaFoldDB" id="A0A1S2MFP4"/>
<dbReference type="RefSeq" id="WP_071316086.1">
    <property type="nucleotide sequence ID" value="NZ_CP063356.2"/>
</dbReference>